<comment type="caution">
    <text evidence="1">The sequence shown here is derived from an EMBL/GenBank/DDBJ whole genome shotgun (WGS) entry which is preliminary data.</text>
</comment>
<name>A0A9N8E7P6_9STRA</name>
<evidence type="ECO:0000313" key="2">
    <source>
        <dbReference type="Proteomes" id="UP001153069"/>
    </source>
</evidence>
<proteinExistence type="predicted"/>
<keyword evidence="2" id="KW-1185">Reference proteome</keyword>
<reference evidence="1" key="1">
    <citation type="submission" date="2020-06" db="EMBL/GenBank/DDBJ databases">
        <authorList>
            <consortium name="Plant Systems Biology data submission"/>
        </authorList>
    </citation>
    <scope>NUCLEOTIDE SEQUENCE</scope>
    <source>
        <strain evidence="1">D6</strain>
    </source>
</reference>
<evidence type="ECO:0000313" key="1">
    <source>
        <dbReference type="EMBL" id="CAB9514111.1"/>
    </source>
</evidence>
<organism evidence="1 2">
    <name type="scientific">Seminavis robusta</name>
    <dbReference type="NCBI Taxonomy" id="568900"/>
    <lineage>
        <taxon>Eukaryota</taxon>
        <taxon>Sar</taxon>
        <taxon>Stramenopiles</taxon>
        <taxon>Ochrophyta</taxon>
        <taxon>Bacillariophyta</taxon>
        <taxon>Bacillariophyceae</taxon>
        <taxon>Bacillariophycidae</taxon>
        <taxon>Naviculales</taxon>
        <taxon>Naviculaceae</taxon>
        <taxon>Seminavis</taxon>
    </lineage>
</organism>
<dbReference type="EMBL" id="CAICTM010000632">
    <property type="protein sequence ID" value="CAB9514111.1"/>
    <property type="molecule type" value="Genomic_DNA"/>
</dbReference>
<sequence length="182" mass="20596">MIMYTTLANTEPTLVVSCDDQKISRKRSRSELQRTASERIPETKRRRVSITKAVGFTATVTVVPTVSTSNSDNWYNDAEAHSFKANVKRDVVYLAKLCKENRLRDMDHTEFCSVGVERYCCAPATRNQTKAMKEQRVRAVLQQQAAQRAMGIYDPEAIRAVATGYSEQSRDRALQLAARLCQ</sequence>
<accession>A0A9N8E7P6</accession>
<protein>
    <submittedName>
        <fullName evidence="1">Uncharacterized protein</fullName>
    </submittedName>
</protein>
<gene>
    <name evidence="1" type="ORF">SEMRO_633_G178740.1</name>
</gene>
<dbReference type="Proteomes" id="UP001153069">
    <property type="component" value="Unassembled WGS sequence"/>
</dbReference>
<dbReference type="AlphaFoldDB" id="A0A9N8E7P6"/>